<evidence type="ECO:0000313" key="6">
    <source>
        <dbReference type="EMBL" id="MCB8874230.1"/>
    </source>
</evidence>
<reference evidence="6" key="1">
    <citation type="journal article" date="2021" name="Microorganisms">
        <title>Acidisoma silvae sp. nov. and Acidisomacellulosilytica sp. nov., Two Acidophilic Bacteria Isolated from Decaying Wood, Hydrolyzing Cellulose and Producing Poly-3-hydroxybutyrate.</title>
        <authorList>
            <person name="Mieszkin S."/>
            <person name="Pouder E."/>
            <person name="Uroz S."/>
            <person name="Simon-Colin C."/>
            <person name="Alain K."/>
        </authorList>
    </citation>
    <scope>NUCLEOTIDE SEQUENCE</scope>
    <source>
        <strain evidence="6">HW T2.11</strain>
    </source>
</reference>
<keyword evidence="3 4" id="KW-0732">Signal</keyword>
<dbReference type="Gene3D" id="3.40.50.2300">
    <property type="match status" value="2"/>
</dbReference>
<reference evidence="6" key="2">
    <citation type="submission" date="2021-01" db="EMBL/GenBank/DDBJ databases">
        <authorList>
            <person name="Mieszkin S."/>
            <person name="Pouder E."/>
            <person name="Alain K."/>
        </authorList>
    </citation>
    <scope>NUCLEOTIDE SEQUENCE</scope>
    <source>
        <strain evidence="6">HW T2.11</strain>
    </source>
</reference>
<dbReference type="InterPro" id="IPR028082">
    <property type="entry name" value="Peripla_BP_I"/>
</dbReference>
<dbReference type="PANTHER" id="PTHR46847:SF2">
    <property type="entry name" value="ABC TRANSPORTER SUGAR-BINDING PROTEIN"/>
    <property type="match status" value="1"/>
</dbReference>
<sequence length="308" mass="32204">MKNALLLALPLLALATVSARAEPLQVGISVGSLGNPFFVAAKNGAVTEARLADPNAQITTVSSDYDLNKQINQMQNFISSGDKIILLNAADPEAIAPAVASAKAQGIVVAAFDVAAKGATVTAMTDNIKAGEMSCQYLADKLGHKGDIVIINGPHVSSVIDRVKGCEQVFAQYPAMKVLNDNQDAKGSRDGGFAVAQTLLTRFGHIDGMFVINEEEALGTDLAAHQQGRHEMIITTVDGSPAGVEALKSSTSLIVATAAQNPFEIARTALRLGLDVLHGKPPAQTTVLLPPALVTRDNVASYNGWVNN</sequence>
<feature type="chain" id="PRO_5038098948" evidence="4">
    <location>
        <begin position="22"/>
        <end position="308"/>
    </location>
</feature>
<keyword evidence="7" id="KW-1185">Reference proteome</keyword>
<evidence type="ECO:0000313" key="7">
    <source>
        <dbReference type="Proteomes" id="UP000708298"/>
    </source>
</evidence>
<organism evidence="6 7">
    <name type="scientific">Acidisoma silvae</name>
    <dbReference type="NCBI Taxonomy" id="2802396"/>
    <lineage>
        <taxon>Bacteria</taxon>
        <taxon>Pseudomonadati</taxon>
        <taxon>Pseudomonadota</taxon>
        <taxon>Alphaproteobacteria</taxon>
        <taxon>Acetobacterales</taxon>
        <taxon>Acidocellaceae</taxon>
        <taxon>Acidisoma</taxon>
    </lineage>
</organism>
<comment type="caution">
    <text evidence="6">The sequence shown here is derived from an EMBL/GenBank/DDBJ whole genome shotgun (WGS) entry which is preliminary data.</text>
</comment>
<name>A0A964DXF2_9PROT</name>
<comment type="similarity">
    <text evidence="2">Belongs to the bacterial solute-binding protein 2 family.</text>
</comment>
<dbReference type="PANTHER" id="PTHR46847">
    <property type="entry name" value="D-ALLOSE-BINDING PERIPLASMIC PROTEIN-RELATED"/>
    <property type="match status" value="1"/>
</dbReference>
<dbReference type="Pfam" id="PF13407">
    <property type="entry name" value="Peripla_BP_4"/>
    <property type="match status" value="1"/>
</dbReference>
<comment type="subcellular location">
    <subcellularLocation>
        <location evidence="1">Cell envelope</location>
    </subcellularLocation>
</comment>
<dbReference type="RefSeq" id="WP_227319879.1">
    <property type="nucleotide sequence ID" value="NZ_JAESVB010000001.1"/>
</dbReference>
<evidence type="ECO:0000256" key="2">
    <source>
        <dbReference type="ARBA" id="ARBA00007639"/>
    </source>
</evidence>
<feature type="signal peptide" evidence="4">
    <location>
        <begin position="1"/>
        <end position="21"/>
    </location>
</feature>
<dbReference type="CDD" id="cd06321">
    <property type="entry name" value="PBP1_ABC_sugar_binding-like"/>
    <property type="match status" value="1"/>
</dbReference>
<evidence type="ECO:0000256" key="3">
    <source>
        <dbReference type="ARBA" id="ARBA00022729"/>
    </source>
</evidence>
<evidence type="ECO:0000256" key="1">
    <source>
        <dbReference type="ARBA" id="ARBA00004196"/>
    </source>
</evidence>
<dbReference type="GO" id="GO:0030246">
    <property type="term" value="F:carbohydrate binding"/>
    <property type="evidence" value="ECO:0007669"/>
    <property type="project" value="UniProtKB-ARBA"/>
</dbReference>
<proteinExistence type="inferred from homology"/>
<dbReference type="AlphaFoldDB" id="A0A964DXF2"/>
<dbReference type="Proteomes" id="UP000708298">
    <property type="component" value="Unassembled WGS sequence"/>
</dbReference>
<feature type="domain" description="Periplasmic binding protein" evidence="5">
    <location>
        <begin position="26"/>
        <end position="280"/>
    </location>
</feature>
<gene>
    <name evidence="6" type="ORF">ASILVAE211_03470</name>
</gene>
<dbReference type="GO" id="GO:0030313">
    <property type="term" value="C:cell envelope"/>
    <property type="evidence" value="ECO:0007669"/>
    <property type="project" value="UniProtKB-SubCell"/>
</dbReference>
<dbReference type="EMBL" id="JAESVB010000001">
    <property type="protein sequence ID" value="MCB8874230.1"/>
    <property type="molecule type" value="Genomic_DNA"/>
</dbReference>
<accession>A0A964DXF2</accession>
<dbReference type="InterPro" id="IPR025997">
    <property type="entry name" value="SBP_2_dom"/>
</dbReference>
<evidence type="ECO:0000256" key="4">
    <source>
        <dbReference type="SAM" id="SignalP"/>
    </source>
</evidence>
<protein>
    <submittedName>
        <fullName evidence="6">ABC transporter substrate-binding protein</fullName>
    </submittedName>
</protein>
<dbReference type="SUPFAM" id="SSF53822">
    <property type="entry name" value="Periplasmic binding protein-like I"/>
    <property type="match status" value="1"/>
</dbReference>
<evidence type="ECO:0000259" key="5">
    <source>
        <dbReference type="Pfam" id="PF13407"/>
    </source>
</evidence>